<feature type="transmembrane region" description="Helical" evidence="12">
    <location>
        <begin position="940"/>
        <end position="959"/>
    </location>
</feature>
<evidence type="ECO:0000259" key="13">
    <source>
        <dbReference type="SMART" id="SM00563"/>
    </source>
</evidence>
<feature type="transmembrane region" description="Helical" evidence="12">
    <location>
        <begin position="623"/>
        <end position="644"/>
    </location>
</feature>
<keyword evidence="6" id="KW-0029">Amino-acid transport</keyword>
<dbReference type="SMART" id="SM00563">
    <property type="entry name" value="PlsC"/>
    <property type="match status" value="1"/>
</dbReference>
<dbReference type="PANTHER" id="PTHR43341:SF12">
    <property type="entry name" value="AMINO ACID TRANSPORTER (EUROFUNG)"/>
    <property type="match status" value="1"/>
</dbReference>
<gene>
    <name evidence="14" type="ORF">CISG_09058</name>
</gene>
<evidence type="ECO:0000256" key="4">
    <source>
        <dbReference type="ARBA" id="ARBA00022679"/>
    </source>
</evidence>
<dbReference type="GO" id="GO:0016746">
    <property type="term" value="F:acyltransferase activity"/>
    <property type="evidence" value="ECO:0007669"/>
    <property type="project" value="UniProtKB-KW"/>
</dbReference>
<dbReference type="InterPro" id="IPR000872">
    <property type="entry name" value="Tafazzin"/>
</dbReference>
<dbReference type="Gene3D" id="1.20.1740.10">
    <property type="entry name" value="Amino acid/polyamine transporter I"/>
    <property type="match status" value="1"/>
</dbReference>
<dbReference type="InterPro" id="IPR004841">
    <property type="entry name" value="AA-permease/SLC12A_dom"/>
</dbReference>
<feature type="transmembrane region" description="Helical" evidence="12">
    <location>
        <begin position="808"/>
        <end position="828"/>
    </location>
</feature>
<dbReference type="FunFam" id="1.20.1740.10:FF:000001">
    <property type="entry name" value="Amino acid permease"/>
    <property type="match status" value="1"/>
</dbReference>
<dbReference type="GO" id="GO:0015171">
    <property type="term" value="F:amino acid transmembrane transporter activity"/>
    <property type="evidence" value="ECO:0007669"/>
    <property type="project" value="TreeGrafter"/>
</dbReference>
<evidence type="ECO:0000256" key="3">
    <source>
        <dbReference type="ARBA" id="ARBA00022448"/>
    </source>
</evidence>
<dbReference type="PROSITE" id="PS00218">
    <property type="entry name" value="AMINO_ACID_PERMEASE_1"/>
    <property type="match status" value="1"/>
</dbReference>
<dbReference type="InterPro" id="IPR050524">
    <property type="entry name" value="APC_YAT"/>
</dbReference>
<feature type="transmembrane region" description="Helical" evidence="12">
    <location>
        <begin position="731"/>
        <end position="753"/>
    </location>
</feature>
<accession>A0A0J8R904</accession>
<evidence type="ECO:0000313" key="15">
    <source>
        <dbReference type="Proteomes" id="UP000054559"/>
    </source>
</evidence>
<feature type="transmembrane region" description="Helical" evidence="12">
    <location>
        <begin position="971"/>
        <end position="991"/>
    </location>
</feature>
<dbReference type="InterPro" id="IPR002123">
    <property type="entry name" value="Plipid/glycerol_acylTrfase"/>
</dbReference>
<dbReference type="GO" id="GO:0016020">
    <property type="term" value="C:membrane"/>
    <property type="evidence" value="ECO:0007669"/>
    <property type="project" value="UniProtKB-SubCell"/>
</dbReference>
<feature type="transmembrane region" description="Helical" evidence="12">
    <location>
        <begin position="849"/>
        <end position="868"/>
    </location>
</feature>
<keyword evidence="9 12" id="KW-0472">Membrane</keyword>
<dbReference type="Pfam" id="PF00324">
    <property type="entry name" value="AA_permease"/>
    <property type="match status" value="1"/>
</dbReference>
<name>A0A0J8R904_COCIT</name>
<keyword evidence="7 12" id="KW-1133">Transmembrane helix</keyword>
<dbReference type="STRING" id="454286.A0A0J8R904"/>
<evidence type="ECO:0000256" key="6">
    <source>
        <dbReference type="ARBA" id="ARBA00022970"/>
    </source>
</evidence>
<dbReference type="InterPro" id="IPR004840">
    <property type="entry name" value="Amino_acid_permease_CS"/>
</dbReference>
<evidence type="ECO:0000256" key="2">
    <source>
        <dbReference type="ARBA" id="ARBA00010524"/>
    </source>
</evidence>
<feature type="transmembrane region" description="Helical" evidence="12">
    <location>
        <begin position="907"/>
        <end position="928"/>
    </location>
</feature>
<dbReference type="Pfam" id="PF01553">
    <property type="entry name" value="Acyltransferase"/>
    <property type="match status" value="1"/>
</dbReference>
<evidence type="ECO:0000256" key="11">
    <source>
        <dbReference type="SAM" id="MobiDB-lite"/>
    </source>
</evidence>
<feature type="transmembrane region" description="Helical" evidence="12">
    <location>
        <begin position="765"/>
        <end position="784"/>
    </location>
</feature>
<comment type="similarity">
    <text evidence="2">Belongs to the taffazin family.</text>
</comment>
<feature type="transmembrane region" description="Helical" evidence="12">
    <location>
        <begin position="1003"/>
        <end position="1024"/>
    </location>
</feature>
<evidence type="ECO:0000256" key="8">
    <source>
        <dbReference type="ARBA" id="ARBA00023098"/>
    </source>
</evidence>
<sequence length="1070" mass="119242">MFQVAALCRGFLYTFNTTEVHGQEAFLKLLDERRDHTSRTRGLITVSNHISVMDDPLMWGTIPLHNHWGYQSFNRRWAFGSHDICFSNRVLSAFFTLGQVLPTHRLYHSPYGGLFQPTVTQAIRLLSKGPFPTNPHTAPADLQQWSLQSVCVDPFSEVPMAYTTTSHDSYLAPSAYACNSYSWIHIFPEGMIHQSPPKTMRYFKWGVSRLILEASQCPDVVPMWIEGTDEVMHESRTFPRFLPRINKKISVTFGEKVDVEAVFGDLRRRWQKIKAEAERESGSAPLGVLNEELMYGEEAVELRKECTMKVRELVLQVRRSRGLPDEDPKASLAETWAQEGPKREGKMEDDSWADPVVARLDVRSSSPQSAVDSRSRSTSLRAPTSDPDELPSPLPQDFTRESHRGGWHELATSRCEIPGKCGKKTKDWEQQTRRRDKTNKLLRSLVLLRGGVYTIGGLNEVDLGFKPQPFHRLEAIVGMPNPSGPRINPLVCGKLSRPQFFISHGRTGHQTAMGSREAAHALCTCRRLGNVAAPSPGPWIYNLPLTPETGKAVEKWKTPGITLFSEVLAWHPAVDEEVALEVEVAQDQPGFWTRMGCTPESFKKRTLADKHNQLNQTLKSRHLHMIAIGGSIGAGFFVGSGSALAKGGPASVVIDFAIIGVMIFNVVFALGELAVMYPVSGGFYIYSSRFIDPSWGFAMGWNYVLQWLIVLPLELTVASLTINFWKVDLSVAVWITVFLAAIIIVNIFGVLGFGEEEFWSSALKLSAVVIFMVIAVVLVCGGGPKDGIYSEYWGARLWYDPGAFRNGFRGFCSVFVTAAFAFFGTELVGLAAAESKNPLKSLPSAIKQVFWRIILFYILGLFFIGLLVRSDDDRLLGANPLIDTNASPFVIAAHDAGLVGFDSFMNVIILVSVFSIGNSAVFAGSRTLTAIAEQGYAPRIFSYVDRAGTLIAFGGLAYVNVTASGVEIFDWLLALSGLTALFTWGSFYIAICPVSGGINDAKGFFKSYLALPVVLFCWACGYAWKRKGWLKLDEIDIDSGRREIDWEVYNQVLEKRKNSSFMKRLYYRLF</sequence>
<feature type="transmembrane region" description="Helical" evidence="12">
    <location>
        <begin position="656"/>
        <end position="679"/>
    </location>
</feature>
<dbReference type="OrthoDB" id="193467at2759"/>
<evidence type="ECO:0000256" key="12">
    <source>
        <dbReference type="SAM" id="Phobius"/>
    </source>
</evidence>
<dbReference type="AlphaFoldDB" id="A0A0J8R904"/>
<dbReference type="PRINTS" id="PR00979">
    <property type="entry name" value="TAFAZZIN"/>
</dbReference>
<keyword evidence="4" id="KW-0808">Transferase</keyword>
<feature type="transmembrane region" description="Helical" evidence="12">
    <location>
        <begin position="700"/>
        <end position="725"/>
    </location>
</feature>
<protein>
    <submittedName>
        <fullName evidence="14">Amino-acid permease inda1</fullName>
    </submittedName>
</protein>
<feature type="compositionally biased region" description="Basic and acidic residues" evidence="11">
    <location>
        <begin position="340"/>
        <end position="349"/>
    </location>
</feature>
<organism evidence="14 15">
    <name type="scientific">Coccidioides immitis RMSCC 3703</name>
    <dbReference type="NCBI Taxonomy" id="454286"/>
    <lineage>
        <taxon>Eukaryota</taxon>
        <taxon>Fungi</taxon>
        <taxon>Dikarya</taxon>
        <taxon>Ascomycota</taxon>
        <taxon>Pezizomycotina</taxon>
        <taxon>Eurotiomycetes</taxon>
        <taxon>Eurotiomycetidae</taxon>
        <taxon>Onygenales</taxon>
        <taxon>Onygenaceae</taxon>
        <taxon>Coccidioides</taxon>
    </lineage>
</organism>
<feature type="compositionally biased region" description="Polar residues" evidence="11">
    <location>
        <begin position="363"/>
        <end position="382"/>
    </location>
</feature>
<feature type="region of interest" description="Disordered" evidence="11">
    <location>
        <begin position="320"/>
        <end position="405"/>
    </location>
</feature>
<evidence type="ECO:0000256" key="7">
    <source>
        <dbReference type="ARBA" id="ARBA00022989"/>
    </source>
</evidence>
<dbReference type="EMBL" id="DS268199">
    <property type="protein sequence ID" value="KMU81371.1"/>
    <property type="molecule type" value="Genomic_DNA"/>
</dbReference>
<dbReference type="PANTHER" id="PTHR43341">
    <property type="entry name" value="AMINO ACID PERMEASE"/>
    <property type="match status" value="1"/>
</dbReference>
<dbReference type="SUPFAM" id="SSF69593">
    <property type="entry name" value="Glycerol-3-phosphate (1)-acyltransferase"/>
    <property type="match status" value="1"/>
</dbReference>
<keyword evidence="10" id="KW-0012">Acyltransferase</keyword>
<keyword evidence="5 12" id="KW-0812">Transmembrane</keyword>
<dbReference type="Proteomes" id="UP000054559">
    <property type="component" value="Unassembled WGS sequence"/>
</dbReference>
<dbReference type="CDD" id="cd07989">
    <property type="entry name" value="LPLAT_AGPAT-like"/>
    <property type="match status" value="1"/>
</dbReference>
<evidence type="ECO:0000256" key="9">
    <source>
        <dbReference type="ARBA" id="ARBA00023136"/>
    </source>
</evidence>
<keyword evidence="8" id="KW-0443">Lipid metabolism</keyword>
<dbReference type="GO" id="GO:0006644">
    <property type="term" value="P:phospholipid metabolic process"/>
    <property type="evidence" value="ECO:0007669"/>
    <property type="project" value="InterPro"/>
</dbReference>
<evidence type="ECO:0000256" key="5">
    <source>
        <dbReference type="ARBA" id="ARBA00022692"/>
    </source>
</evidence>
<feature type="domain" description="Phospholipid/glycerol acyltransferase" evidence="13">
    <location>
        <begin position="43"/>
        <end position="228"/>
    </location>
</feature>
<proteinExistence type="inferred from homology"/>
<evidence type="ECO:0000313" key="14">
    <source>
        <dbReference type="EMBL" id="KMU81371.1"/>
    </source>
</evidence>
<evidence type="ECO:0000256" key="1">
    <source>
        <dbReference type="ARBA" id="ARBA00004141"/>
    </source>
</evidence>
<reference evidence="15" key="1">
    <citation type="journal article" date="2010" name="Genome Res.">
        <title>Population genomic sequencing of Coccidioides fungi reveals recent hybridization and transposon control.</title>
        <authorList>
            <person name="Neafsey D.E."/>
            <person name="Barker B.M."/>
            <person name="Sharpton T.J."/>
            <person name="Stajich J.E."/>
            <person name="Park D.J."/>
            <person name="Whiston E."/>
            <person name="Hung C.-Y."/>
            <person name="McMahan C."/>
            <person name="White J."/>
            <person name="Sykes S."/>
            <person name="Heiman D."/>
            <person name="Young S."/>
            <person name="Zeng Q."/>
            <person name="Abouelleil A."/>
            <person name="Aftuck L."/>
            <person name="Bessette D."/>
            <person name="Brown A."/>
            <person name="FitzGerald M."/>
            <person name="Lui A."/>
            <person name="Macdonald J.P."/>
            <person name="Priest M."/>
            <person name="Orbach M.J."/>
            <person name="Galgiani J.N."/>
            <person name="Kirkland T.N."/>
            <person name="Cole G.T."/>
            <person name="Birren B.W."/>
            <person name="Henn M.R."/>
            <person name="Taylor J.W."/>
            <person name="Rounsley S.D."/>
        </authorList>
    </citation>
    <scope>NUCLEOTIDE SEQUENCE [LARGE SCALE GENOMIC DNA]</scope>
    <source>
        <strain evidence="15">RMSCC 3703</strain>
    </source>
</reference>
<comment type="subcellular location">
    <subcellularLocation>
        <location evidence="1">Membrane</location>
        <topology evidence="1">Multi-pass membrane protein</topology>
    </subcellularLocation>
</comment>
<keyword evidence="3" id="KW-0813">Transport</keyword>
<evidence type="ECO:0000256" key="10">
    <source>
        <dbReference type="ARBA" id="ARBA00023315"/>
    </source>
</evidence>